<comment type="caution">
    <text evidence="1">The sequence shown here is derived from an EMBL/GenBank/DDBJ whole genome shotgun (WGS) entry which is preliminary data.</text>
</comment>
<protein>
    <submittedName>
        <fullName evidence="1">Uncharacterized protein</fullName>
    </submittedName>
</protein>
<dbReference type="Proteomes" id="UP001516400">
    <property type="component" value="Unassembled WGS sequence"/>
</dbReference>
<feature type="non-terminal residue" evidence="1">
    <location>
        <position position="1"/>
    </location>
</feature>
<reference evidence="1 2" key="1">
    <citation type="journal article" date="2021" name="BMC Biol.">
        <title>Horizontally acquired antibacterial genes associated with adaptive radiation of ladybird beetles.</title>
        <authorList>
            <person name="Li H.S."/>
            <person name="Tang X.F."/>
            <person name="Huang Y.H."/>
            <person name="Xu Z.Y."/>
            <person name="Chen M.L."/>
            <person name="Du X.Y."/>
            <person name="Qiu B.Y."/>
            <person name="Chen P.T."/>
            <person name="Zhang W."/>
            <person name="Slipinski A."/>
            <person name="Escalona H.E."/>
            <person name="Waterhouse R.M."/>
            <person name="Zwick A."/>
            <person name="Pang H."/>
        </authorList>
    </citation>
    <scope>NUCLEOTIDE SEQUENCE [LARGE SCALE GENOMIC DNA]</scope>
    <source>
        <strain evidence="1">SYSU2018</strain>
    </source>
</reference>
<evidence type="ECO:0000313" key="1">
    <source>
        <dbReference type="EMBL" id="KAL3288321.1"/>
    </source>
</evidence>
<accession>A0ABD2PCE1</accession>
<gene>
    <name evidence="1" type="ORF">HHI36_002769</name>
</gene>
<sequence>GLIKGGKSYLKFLKAKKSPNESLTLISNYTTQSKIIQEQHNNLNKHSGNIRARAKSEGQQTKTKKFSKTKKLVTLETVDDTEWETKFTAVYSRQLLKKSVLYWYGTGINYCAIEEWEASRRAYSDEAKGAHRRSYPRRRFLNGGEKYTVMNVINV</sequence>
<keyword evidence="2" id="KW-1185">Reference proteome</keyword>
<dbReference type="AlphaFoldDB" id="A0ABD2PCE1"/>
<name>A0ABD2PCE1_9CUCU</name>
<evidence type="ECO:0000313" key="2">
    <source>
        <dbReference type="Proteomes" id="UP001516400"/>
    </source>
</evidence>
<proteinExistence type="predicted"/>
<dbReference type="EMBL" id="JABFTP020000185">
    <property type="protein sequence ID" value="KAL3288321.1"/>
    <property type="molecule type" value="Genomic_DNA"/>
</dbReference>
<organism evidence="1 2">
    <name type="scientific">Cryptolaemus montrouzieri</name>
    <dbReference type="NCBI Taxonomy" id="559131"/>
    <lineage>
        <taxon>Eukaryota</taxon>
        <taxon>Metazoa</taxon>
        <taxon>Ecdysozoa</taxon>
        <taxon>Arthropoda</taxon>
        <taxon>Hexapoda</taxon>
        <taxon>Insecta</taxon>
        <taxon>Pterygota</taxon>
        <taxon>Neoptera</taxon>
        <taxon>Endopterygota</taxon>
        <taxon>Coleoptera</taxon>
        <taxon>Polyphaga</taxon>
        <taxon>Cucujiformia</taxon>
        <taxon>Coccinelloidea</taxon>
        <taxon>Coccinellidae</taxon>
        <taxon>Scymninae</taxon>
        <taxon>Scymnini</taxon>
        <taxon>Cryptolaemus</taxon>
    </lineage>
</organism>